<dbReference type="GO" id="GO:0010468">
    <property type="term" value="P:regulation of gene expression"/>
    <property type="evidence" value="ECO:0007669"/>
    <property type="project" value="UniProtKB-ARBA"/>
</dbReference>
<evidence type="ECO:0000256" key="1">
    <source>
        <dbReference type="ARBA" id="ARBA00004123"/>
    </source>
</evidence>
<evidence type="ECO:0000313" key="11">
    <source>
        <dbReference type="Proteomes" id="UP001443914"/>
    </source>
</evidence>
<dbReference type="InterPro" id="IPR009057">
    <property type="entry name" value="Homeodomain-like_sf"/>
</dbReference>
<dbReference type="GO" id="GO:0003677">
    <property type="term" value="F:DNA binding"/>
    <property type="evidence" value="ECO:0007669"/>
    <property type="project" value="UniProtKB-KW"/>
</dbReference>
<dbReference type="Proteomes" id="UP001443914">
    <property type="component" value="Unassembled WGS sequence"/>
</dbReference>
<dbReference type="InterPro" id="IPR017930">
    <property type="entry name" value="Myb_dom"/>
</dbReference>
<feature type="domain" description="HTH myb-type" evidence="9">
    <location>
        <begin position="45"/>
        <end position="99"/>
    </location>
</feature>
<comment type="subcellular location">
    <subcellularLocation>
        <location evidence="1">Nucleus</location>
    </subcellularLocation>
</comment>
<sequence>MVTQEQTNDLQSNSVLFSENAISTDVCTQEVMEEGYVPKIRKPYTITKQREKWSEHEHEKFLEAVKLHGRAWRKIEEHVGTKTAVQIRSHAQKFFSKVQIVRETSSIDACSIAPIEVPPPRPKRKSSHPYPRKLVLPAQNGNPINQITRSISPDSSTSENQSPTSVLSPVASDILASEDSAARNGSLSPTSFSVAVVSEDTEPQDDARISASVPNDQVSVKLERFSSLDTIEKPEPVSTKIFKLFGKVVVVPSEEEGKNVRLHL</sequence>
<dbReference type="AlphaFoldDB" id="A0AAW1LCS9"/>
<keyword evidence="3" id="KW-0238">DNA-binding</keyword>
<name>A0AAW1LCS9_SAPOF</name>
<dbReference type="Pfam" id="PF00249">
    <property type="entry name" value="Myb_DNA-binding"/>
    <property type="match status" value="1"/>
</dbReference>
<feature type="domain" description="SANT" evidence="8">
    <location>
        <begin position="48"/>
        <end position="99"/>
    </location>
</feature>
<evidence type="ECO:0000256" key="6">
    <source>
        <dbReference type="SAM" id="MobiDB-lite"/>
    </source>
</evidence>
<dbReference type="PROSITE" id="PS51293">
    <property type="entry name" value="SANT"/>
    <property type="match status" value="1"/>
</dbReference>
<dbReference type="EMBL" id="JBDFQZ010000004">
    <property type="protein sequence ID" value="KAK9732964.1"/>
    <property type="molecule type" value="Genomic_DNA"/>
</dbReference>
<protein>
    <submittedName>
        <fullName evidence="10">Uncharacterized protein</fullName>
    </submittedName>
</protein>
<dbReference type="Gene3D" id="1.10.10.60">
    <property type="entry name" value="Homeodomain-like"/>
    <property type="match status" value="1"/>
</dbReference>
<evidence type="ECO:0000256" key="5">
    <source>
        <dbReference type="ARBA" id="ARBA00023242"/>
    </source>
</evidence>
<proteinExistence type="predicted"/>
<reference evidence="10" key="1">
    <citation type="submission" date="2024-03" db="EMBL/GenBank/DDBJ databases">
        <title>WGS assembly of Saponaria officinalis var. Norfolk2.</title>
        <authorList>
            <person name="Jenkins J."/>
            <person name="Shu S."/>
            <person name="Grimwood J."/>
            <person name="Barry K."/>
            <person name="Goodstein D."/>
            <person name="Schmutz J."/>
            <person name="Leebens-Mack J."/>
            <person name="Osbourn A."/>
        </authorList>
    </citation>
    <scope>NUCLEOTIDE SEQUENCE [LARGE SCALE GENOMIC DNA]</scope>
    <source>
        <strain evidence="10">JIC</strain>
    </source>
</reference>
<dbReference type="GO" id="GO:0005634">
    <property type="term" value="C:nucleus"/>
    <property type="evidence" value="ECO:0007669"/>
    <property type="project" value="UniProtKB-SubCell"/>
</dbReference>
<comment type="caution">
    <text evidence="10">The sequence shown here is derived from an EMBL/GenBank/DDBJ whole genome shotgun (WGS) entry which is preliminary data.</text>
</comment>
<evidence type="ECO:0000259" key="8">
    <source>
        <dbReference type="PROSITE" id="PS51293"/>
    </source>
</evidence>
<dbReference type="PROSITE" id="PS50090">
    <property type="entry name" value="MYB_LIKE"/>
    <property type="match status" value="1"/>
</dbReference>
<keyword evidence="2" id="KW-0805">Transcription regulation</keyword>
<keyword evidence="4" id="KW-0804">Transcription</keyword>
<dbReference type="PANTHER" id="PTHR12802:SF155">
    <property type="entry name" value="DEUBIQUITINASE MYSM1"/>
    <property type="match status" value="1"/>
</dbReference>
<dbReference type="FunFam" id="1.10.10.60:FF:000023">
    <property type="entry name" value="protein REVEILLE 6 isoform X1"/>
    <property type="match status" value="1"/>
</dbReference>
<dbReference type="SUPFAM" id="SSF46689">
    <property type="entry name" value="Homeodomain-like"/>
    <property type="match status" value="1"/>
</dbReference>
<feature type="domain" description="Myb-like" evidence="7">
    <location>
        <begin position="45"/>
        <end position="95"/>
    </location>
</feature>
<feature type="compositionally biased region" description="Polar residues" evidence="6">
    <location>
        <begin position="139"/>
        <end position="167"/>
    </location>
</feature>
<dbReference type="InterPro" id="IPR006447">
    <property type="entry name" value="Myb_dom_plants"/>
</dbReference>
<dbReference type="CDD" id="cd00167">
    <property type="entry name" value="SANT"/>
    <property type="match status" value="1"/>
</dbReference>
<organism evidence="10 11">
    <name type="scientific">Saponaria officinalis</name>
    <name type="common">Common soapwort</name>
    <name type="synonym">Lychnis saponaria</name>
    <dbReference type="NCBI Taxonomy" id="3572"/>
    <lineage>
        <taxon>Eukaryota</taxon>
        <taxon>Viridiplantae</taxon>
        <taxon>Streptophyta</taxon>
        <taxon>Embryophyta</taxon>
        <taxon>Tracheophyta</taxon>
        <taxon>Spermatophyta</taxon>
        <taxon>Magnoliopsida</taxon>
        <taxon>eudicotyledons</taxon>
        <taxon>Gunneridae</taxon>
        <taxon>Pentapetalae</taxon>
        <taxon>Caryophyllales</taxon>
        <taxon>Caryophyllaceae</taxon>
        <taxon>Caryophylleae</taxon>
        <taxon>Saponaria</taxon>
    </lineage>
</organism>
<accession>A0AAW1LCS9</accession>
<evidence type="ECO:0000313" key="10">
    <source>
        <dbReference type="EMBL" id="KAK9732964.1"/>
    </source>
</evidence>
<evidence type="ECO:0000256" key="2">
    <source>
        <dbReference type="ARBA" id="ARBA00023015"/>
    </source>
</evidence>
<evidence type="ECO:0000259" key="9">
    <source>
        <dbReference type="PROSITE" id="PS51294"/>
    </source>
</evidence>
<dbReference type="PROSITE" id="PS51294">
    <property type="entry name" value="HTH_MYB"/>
    <property type="match status" value="1"/>
</dbReference>
<gene>
    <name evidence="10" type="ORF">RND81_04G034800</name>
</gene>
<dbReference type="NCBIfam" id="TIGR01557">
    <property type="entry name" value="myb_SHAQKYF"/>
    <property type="match status" value="1"/>
</dbReference>
<evidence type="ECO:0000256" key="3">
    <source>
        <dbReference type="ARBA" id="ARBA00023125"/>
    </source>
</evidence>
<dbReference type="InterPro" id="IPR001005">
    <property type="entry name" value="SANT/Myb"/>
</dbReference>
<feature type="region of interest" description="Disordered" evidence="6">
    <location>
        <begin position="115"/>
        <end position="167"/>
    </location>
</feature>
<dbReference type="SMART" id="SM00717">
    <property type="entry name" value="SANT"/>
    <property type="match status" value="1"/>
</dbReference>
<evidence type="ECO:0000256" key="4">
    <source>
        <dbReference type="ARBA" id="ARBA00023163"/>
    </source>
</evidence>
<dbReference type="InterPro" id="IPR017884">
    <property type="entry name" value="SANT_dom"/>
</dbReference>
<feature type="compositionally biased region" description="Basic residues" evidence="6">
    <location>
        <begin position="121"/>
        <end position="131"/>
    </location>
</feature>
<dbReference type="PANTHER" id="PTHR12802">
    <property type="entry name" value="SWI/SNF COMPLEX-RELATED"/>
    <property type="match status" value="1"/>
</dbReference>
<evidence type="ECO:0000259" key="7">
    <source>
        <dbReference type="PROSITE" id="PS50090"/>
    </source>
</evidence>
<keyword evidence="5" id="KW-0539">Nucleus</keyword>
<keyword evidence="11" id="KW-1185">Reference proteome</keyword>